<dbReference type="InterPro" id="IPR011990">
    <property type="entry name" value="TPR-like_helical_dom_sf"/>
</dbReference>
<dbReference type="RefSeq" id="WP_146173859.1">
    <property type="nucleotide sequence ID" value="NZ_PYAX01000005.1"/>
</dbReference>
<dbReference type="InterPro" id="IPR056884">
    <property type="entry name" value="NPHP3-like_N"/>
</dbReference>
<proteinExistence type="predicted"/>
<reference evidence="3 4" key="1">
    <citation type="submission" date="2018-03" db="EMBL/GenBank/DDBJ databases">
        <title>Genomic Encyclopedia of Type Strains, Phase III (KMG-III): the genomes of soil and plant-associated and newly described type strains.</title>
        <authorList>
            <person name="Whitman W."/>
        </authorList>
    </citation>
    <scope>NUCLEOTIDE SEQUENCE [LARGE SCALE GENOMIC DNA]</scope>
    <source>
        <strain evidence="3 4">CGMCC 4.7097</strain>
    </source>
</reference>
<dbReference type="Proteomes" id="UP000241118">
    <property type="component" value="Unassembled WGS sequence"/>
</dbReference>
<name>A0A2P8IA01_SACCR</name>
<dbReference type="Gene3D" id="1.25.40.10">
    <property type="entry name" value="Tetratricopeptide repeat domain"/>
    <property type="match status" value="4"/>
</dbReference>
<keyword evidence="1" id="KW-0677">Repeat</keyword>
<protein>
    <recommendedName>
        <fullName evidence="2">Nephrocystin 3-like N-terminal domain-containing protein</fullName>
    </recommendedName>
</protein>
<comment type="caution">
    <text evidence="3">The sequence shown here is derived from an EMBL/GenBank/DDBJ whole genome shotgun (WGS) entry which is preliminary data.</text>
</comment>
<dbReference type="OrthoDB" id="3261206at2"/>
<dbReference type="AlphaFoldDB" id="A0A2P8IA01"/>
<evidence type="ECO:0000256" key="1">
    <source>
        <dbReference type="ARBA" id="ARBA00022737"/>
    </source>
</evidence>
<sequence length="1259" mass="133412">MTDTPEVHNTTTGPAVGGVVVQAGHIVGNVTIVSGDRVPRSAYREQVRRIAPESLRDRERELARLSEFCTAPDGRAYLWWRARAWAGKSALLAWFVLHPPAGVRVVSFFVTARYAGQSDRVAFTDVLLEQLAELLHEPVPAYLTEATRDAHLLSMLADAARRCADRGERLVLVVDGLDEDRGVTTAPDAHSIAALLPAHPAAGLRVVVAGRPEPPLPADVPGDHPLRDPGVVEVLSPSPHAATVRAEAERELKRLLRGTSTEQDLLGLVATAGGGLGSGDLAELTGSARWEVDDELRAVSGRTFRRRAGRPGDRPEVYLLAHEELQNAAVAFLGPSRLDGYRQRLHAWAARYRDEGWPAGTPDYLLRGYFPVLHATGDLTRMIACALDPARHDRMLDVIGGDTTALAEITTAQDALLDHDPADLRNMTLLAARRDSLVERNRHVPVALPAVWARLGRPIRAHALARSIADPLTRVEAMAKLCEALAEHPAGEEVRADEVLGEAEEIVHGIGYPQERDKALALVAGAAARSGNLDHGVALAHEVAGEHRRAEALSGVAAAGARAGDVRGATAVARTIPERFPRFQALREVAKAAARAGDLDQAVAVAGEATDPGEQAEVLRWVAEAGARTGDFRGAAAVARAIADPVQRAWALAGMAEAATRAGDFDRAARFASDAVAVARDRAGQHGRTTTLVAAARAVCWAGDHHRAANLARAVPDPGDRARALVAVAEAVARSGELDRAATIAREAEAAARAVDPTDQQAWVLAAVVKAAALARDTEYATHLADHAWSSARTVVDNAAWRGTILAEVLAGRARGSRSVPTPPQTFADPYEQDQVLARAAETLIRDGDLDAAEALARALADPARQARTITLVALAADHDRAAQLAHHAEMLVRTPTSAPQRALALAEAASAVARTGDLDRAAELARHAETFARTTADPRWRAQAMAAAARALARSGRADRATALITEAEALADVLTDERDREWVRMIVAEAAAQAGDTAHGLDVAHTITNRLNRAPVLAEVIAAVARAGDIDHARHLVQGITDDSYGRLRAAAAAARAAAEAGHHAHVLVRDVEALARDCGVDSWRAEFLAAAATAAGRAGEADHARRLIRDAATIARTAPGQEDRIRELALVAKAAARAGDRDHATTLAREAEAGLRTATVSSPLAWALGEVIRALALTGHPHQAVTLARDLAPRFRASALGYVARHVDPADARPLIARALRLADWRDTVDALAAVEPAALTDVAEAFLAETATETG</sequence>
<dbReference type="EMBL" id="PYAX01000005">
    <property type="protein sequence ID" value="PSL55289.1"/>
    <property type="molecule type" value="Genomic_DNA"/>
</dbReference>
<organism evidence="3 4">
    <name type="scientific">Saccharothrix carnea</name>
    <dbReference type="NCBI Taxonomy" id="1280637"/>
    <lineage>
        <taxon>Bacteria</taxon>
        <taxon>Bacillati</taxon>
        <taxon>Actinomycetota</taxon>
        <taxon>Actinomycetes</taxon>
        <taxon>Pseudonocardiales</taxon>
        <taxon>Pseudonocardiaceae</taxon>
        <taxon>Saccharothrix</taxon>
    </lineage>
</organism>
<evidence type="ECO:0000313" key="4">
    <source>
        <dbReference type="Proteomes" id="UP000241118"/>
    </source>
</evidence>
<gene>
    <name evidence="3" type="ORF">B0I31_105248</name>
</gene>
<accession>A0A2P8IA01</accession>
<dbReference type="Pfam" id="PF24883">
    <property type="entry name" value="NPHP3_N"/>
    <property type="match status" value="1"/>
</dbReference>
<evidence type="ECO:0000313" key="3">
    <source>
        <dbReference type="EMBL" id="PSL55289.1"/>
    </source>
</evidence>
<evidence type="ECO:0000259" key="2">
    <source>
        <dbReference type="Pfam" id="PF24883"/>
    </source>
</evidence>
<feature type="domain" description="Nephrocystin 3-like N-terminal" evidence="2">
    <location>
        <begin position="69"/>
        <end position="180"/>
    </location>
</feature>
<keyword evidence="4" id="KW-1185">Reference proteome</keyword>